<feature type="transmembrane region" description="Helical" evidence="2">
    <location>
        <begin position="34"/>
        <end position="56"/>
    </location>
</feature>
<keyword evidence="4" id="KW-1185">Reference proteome</keyword>
<feature type="transmembrane region" description="Helical" evidence="2">
    <location>
        <begin position="76"/>
        <end position="98"/>
    </location>
</feature>
<feature type="compositionally biased region" description="Low complexity" evidence="1">
    <location>
        <begin position="136"/>
        <end position="155"/>
    </location>
</feature>
<keyword evidence="2" id="KW-0812">Transmembrane</keyword>
<evidence type="ECO:0000256" key="2">
    <source>
        <dbReference type="SAM" id="Phobius"/>
    </source>
</evidence>
<sequence>MNPDTALLPLCIAIGVLGLILAVLLWVRDRRGRAVQALGFAALPVGLYLTGLLRMIWDAVVAVIRWAGSVVFNTTIWTGFGLIALAVVLWIVGGMIASRNRTRRAVEKARGAEQPGGRPAVGRGTRGAAAGGASGAAGAAGAAGASGATGSTVAGKQSGTPARGGKKQAAESDPEMDEIEAILKNRGIE</sequence>
<dbReference type="RefSeq" id="WP_094356214.1">
    <property type="nucleotide sequence ID" value="NZ_NMVK01000006.1"/>
</dbReference>
<dbReference type="Proteomes" id="UP000215896">
    <property type="component" value="Unassembled WGS sequence"/>
</dbReference>
<evidence type="ECO:0000256" key="1">
    <source>
        <dbReference type="SAM" id="MobiDB-lite"/>
    </source>
</evidence>
<dbReference type="AlphaFoldDB" id="A0A255G118"/>
<comment type="caution">
    <text evidence="3">The sequence shown here is derived from an EMBL/GenBank/DDBJ whole genome shotgun (WGS) entry which is preliminary data.</text>
</comment>
<evidence type="ECO:0000313" key="3">
    <source>
        <dbReference type="EMBL" id="OYO09620.1"/>
    </source>
</evidence>
<keyword evidence="2" id="KW-1133">Transmembrane helix</keyword>
<evidence type="ECO:0000313" key="4">
    <source>
        <dbReference type="Proteomes" id="UP000215896"/>
    </source>
</evidence>
<evidence type="ECO:0008006" key="5">
    <source>
        <dbReference type="Google" id="ProtNLM"/>
    </source>
</evidence>
<reference evidence="3 4" key="1">
    <citation type="submission" date="2017-07" db="EMBL/GenBank/DDBJ databases">
        <title>Draft whole genome sequences of clinical Proprionibacteriaceae strains.</title>
        <authorList>
            <person name="Bernier A.-M."/>
            <person name="Bernard K."/>
            <person name="Domingo M.-C."/>
        </authorList>
    </citation>
    <scope>NUCLEOTIDE SEQUENCE [LARGE SCALE GENOMIC DNA]</scope>
    <source>
        <strain evidence="3 4">NML 030167</strain>
    </source>
</reference>
<protein>
    <recommendedName>
        <fullName evidence="5">Cellulose synthase</fullName>
    </recommendedName>
</protein>
<feature type="transmembrane region" description="Helical" evidence="2">
    <location>
        <begin position="6"/>
        <end position="27"/>
    </location>
</feature>
<name>A0A255G118_9ACTN</name>
<keyword evidence="2" id="KW-0472">Membrane</keyword>
<feature type="compositionally biased region" description="Low complexity" evidence="1">
    <location>
        <begin position="115"/>
        <end position="128"/>
    </location>
</feature>
<dbReference type="OrthoDB" id="3728408at2"/>
<dbReference type="EMBL" id="NMVO01000017">
    <property type="protein sequence ID" value="OYO09620.1"/>
    <property type="molecule type" value="Genomic_DNA"/>
</dbReference>
<accession>A0A255G118</accession>
<feature type="region of interest" description="Disordered" evidence="1">
    <location>
        <begin position="107"/>
        <end position="189"/>
    </location>
</feature>
<gene>
    <name evidence="3" type="ORF">CGZ94_18370</name>
</gene>
<proteinExistence type="predicted"/>
<organism evidence="3 4">
    <name type="scientific">Enemella evansiae</name>
    <dbReference type="NCBI Taxonomy" id="2016499"/>
    <lineage>
        <taxon>Bacteria</taxon>
        <taxon>Bacillati</taxon>
        <taxon>Actinomycetota</taxon>
        <taxon>Actinomycetes</taxon>
        <taxon>Propionibacteriales</taxon>
        <taxon>Propionibacteriaceae</taxon>
        <taxon>Enemella</taxon>
    </lineage>
</organism>